<feature type="domain" description="YdhG-like" evidence="1">
    <location>
        <begin position="20"/>
        <end position="117"/>
    </location>
</feature>
<evidence type="ECO:0000313" key="3">
    <source>
        <dbReference type="Proteomes" id="UP001460072"/>
    </source>
</evidence>
<sequence length="198" mass="23337">MAKHEPPATVEEFIKRNPKWKNEFLALRKIIQDFDMVEAIKWGKPCYIIGNDPIILLQSFHEYCAVVFFQGALINDYHFILAVENDKVQSARQLRFTNQKEVMSNKRIIKDYINQAIQMHRAGMKVLFEDNSDCKMPAEFELALATMPQLYNAFVQLNPIQQQNYVRYFSSLKLKKSRENQIEKFKEHILQGKGLYDK</sequence>
<gene>
    <name evidence="2" type="ORF">WFZ85_09590</name>
</gene>
<dbReference type="Pfam" id="PF13376">
    <property type="entry name" value="OmdA"/>
    <property type="match status" value="1"/>
</dbReference>
<dbReference type="Proteomes" id="UP001460072">
    <property type="component" value="Unassembled WGS sequence"/>
</dbReference>
<dbReference type="EMBL" id="JBCGDO010000011">
    <property type="protein sequence ID" value="MEM0542872.1"/>
    <property type="molecule type" value="Genomic_DNA"/>
</dbReference>
<dbReference type="InterPro" id="IPR014922">
    <property type="entry name" value="YdhG-like"/>
</dbReference>
<dbReference type="Pfam" id="PF08818">
    <property type="entry name" value="DUF1801"/>
    <property type="match status" value="1"/>
</dbReference>
<dbReference type="Gene3D" id="3.90.1150.200">
    <property type="match status" value="1"/>
</dbReference>
<evidence type="ECO:0000313" key="2">
    <source>
        <dbReference type="EMBL" id="MEM0542872.1"/>
    </source>
</evidence>
<protein>
    <submittedName>
        <fullName evidence="2">DUF1801 domain-containing protein</fullName>
    </submittedName>
</protein>
<dbReference type="SUPFAM" id="SSF159888">
    <property type="entry name" value="YdhG-like"/>
    <property type="match status" value="1"/>
</dbReference>
<evidence type="ECO:0000259" key="1">
    <source>
        <dbReference type="Pfam" id="PF08818"/>
    </source>
</evidence>
<dbReference type="InterPro" id="IPR016786">
    <property type="entry name" value="YdeI_bac"/>
</dbReference>
<organism evidence="2 3">
    <name type="scientific">Flavobacterium aureirubrum</name>
    <dbReference type="NCBI Taxonomy" id="3133147"/>
    <lineage>
        <taxon>Bacteria</taxon>
        <taxon>Pseudomonadati</taxon>
        <taxon>Bacteroidota</taxon>
        <taxon>Flavobacteriia</taxon>
        <taxon>Flavobacteriales</taxon>
        <taxon>Flavobacteriaceae</taxon>
        <taxon>Flavobacterium</taxon>
    </lineage>
</organism>
<comment type="caution">
    <text evidence="2">The sequence shown here is derived from an EMBL/GenBank/DDBJ whole genome shotgun (WGS) entry which is preliminary data.</text>
</comment>
<proteinExistence type="predicted"/>
<name>A0ABU9N7Z6_9FLAO</name>
<dbReference type="PIRSF" id="PIRSF021308">
    <property type="entry name" value="UCP021308"/>
    <property type="match status" value="1"/>
</dbReference>
<keyword evidence="3" id="KW-1185">Reference proteome</keyword>
<accession>A0ABU9N7Z6</accession>
<reference evidence="2 3" key="1">
    <citation type="submission" date="2024-03" db="EMBL/GenBank/DDBJ databases">
        <title>Two novel species of the genus Flavobacterium exhibiting potentially degradation of complex polysaccharides.</title>
        <authorList>
            <person name="Lian X."/>
        </authorList>
    </citation>
    <scope>NUCLEOTIDE SEQUENCE [LARGE SCALE GENOMIC DNA]</scope>
    <source>
        <strain evidence="3">j3</strain>
    </source>
</reference>
<dbReference type="RefSeq" id="WP_342696074.1">
    <property type="nucleotide sequence ID" value="NZ_JBCGDO010000011.1"/>
</dbReference>